<gene>
    <name evidence="3" type="ORF">CC80DRAFT_596615</name>
</gene>
<dbReference type="PANTHER" id="PTHR35394">
    <property type="entry name" value="DUF3176 DOMAIN-CONTAINING PROTEIN"/>
    <property type="match status" value="1"/>
</dbReference>
<feature type="region of interest" description="Disordered" evidence="1">
    <location>
        <begin position="1"/>
        <end position="37"/>
    </location>
</feature>
<dbReference type="PANTHER" id="PTHR35394:SF5">
    <property type="entry name" value="DUF3176 DOMAIN-CONTAINING PROTEIN"/>
    <property type="match status" value="1"/>
</dbReference>
<evidence type="ECO:0000256" key="1">
    <source>
        <dbReference type="SAM" id="MobiDB-lite"/>
    </source>
</evidence>
<proteinExistence type="predicted"/>
<evidence type="ECO:0000256" key="2">
    <source>
        <dbReference type="SAM" id="Phobius"/>
    </source>
</evidence>
<dbReference type="OrthoDB" id="5376804at2759"/>
<keyword evidence="2" id="KW-0812">Transmembrane</keyword>
<keyword evidence="4" id="KW-1185">Reference proteome</keyword>
<keyword evidence="2" id="KW-1133">Transmembrane helix</keyword>
<feature type="transmembrane region" description="Helical" evidence="2">
    <location>
        <begin position="164"/>
        <end position="182"/>
    </location>
</feature>
<evidence type="ECO:0000313" key="4">
    <source>
        <dbReference type="Proteomes" id="UP000800035"/>
    </source>
</evidence>
<reference evidence="3" key="1">
    <citation type="journal article" date="2020" name="Stud. Mycol.">
        <title>101 Dothideomycetes genomes: a test case for predicting lifestyles and emergence of pathogens.</title>
        <authorList>
            <person name="Haridas S."/>
            <person name="Albert R."/>
            <person name="Binder M."/>
            <person name="Bloem J."/>
            <person name="Labutti K."/>
            <person name="Salamov A."/>
            <person name="Andreopoulos B."/>
            <person name="Baker S."/>
            <person name="Barry K."/>
            <person name="Bills G."/>
            <person name="Bluhm B."/>
            <person name="Cannon C."/>
            <person name="Castanera R."/>
            <person name="Culley D."/>
            <person name="Daum C."/>
            <person name="Ezra D."/>
            <person name="Gonzalez J."/>
            <person name="Henrissat B."/>
            <person name="Kuo A."/>
            <person name="Liang C."/>
            <person name="Lipzen A."/>
            <person name="Lutzoni F."/>
            <person name="Magnuson J."/>
            <person name="Mondo S."/>
            <person name="Nolan M."/>
            <person name="Ohm R."/>
            <person name="Pangilinan J."/>
            <person name="Park H.-J."/>
            <person name="Ramirez L."/>
            <person name="Alfaro M."/>
            <person name="Sun H."/>
            <person name="Tritt A."/>
            <person name="Yoshinaga Y."/>
            <person name="Zwiers L.-H."/>
            <person name="Turgeon B."/>
            <person name="Goodwin S."/>
            <person name="Spatafora J."/>
            <person name="Crous P."/>
            <person name="Grigoriev I."/>
        </authorList>
    </citation>
    <scope>NUCLEOTIDE SEQUENCE</scope>
    <source>
        <strain evidence="3">CBS 675.92</strain>
    </source>
</reference>
<dbReference type="Proteomes" id="UP000800035">
    <property type="component" value="Unassembled WGS sequence"/>
</dbReference>
<accession>A0A6A5TK29</accession>
<protein>
    <submittedName>
        <fullName evidence="3">Uncharacterized protein</fullName>
    </submittedName>
</protein>
<sequence>MAATLQHPDRDRDADTVNHLQSQRSTPDPPQYSEAKESLDITQKLERRLARLNTSNSVLKRWMYEIISWSISALCMGAIVGILVYLNNKSLDKWRSGLTIVAVLSKVASAALILPTSEAIGQLKWNWFNGKKSKEIWDFELFDKASRGAWGSVMLLFRTRGRSLAALGALLTLLLLATDTFFQQVVHLPERWSLEGNSTITRVTWYDSNLDNTATMSEGYEMTLRDTNIWPVASKYFYGNGTEPVPFGNGTTPEVPVSCPTSNCSWPVYETLGTCSKCADLDIKKYLTFACMTTKLDWVANFTNLLSASGHPNGTACGYFLNATSSSPTLMSGYLVKDANSTRGTASAGEALLMRTFPLISHTYRKPYYGGSINFRDIRSPLVDALIVASTGAAAVYQNKTPVAQECVLYWCVKQVKASYYWATYQEKVIASSTANFRPDYFAWKSEPYTGPTVNGTLQYFSPNITIRPDDLTPDEKTFGLTNSTHVNIYAMFDDIFPSFLSTQNETTKPTFKIKSGSTSTTKFGKVKFSP</sequence>
<organism evidence="3 4">
    <name type="scientific">Byssothecium circinans</name>
    <dbReference type="NCBI Taxonomy" id="147558"/>
    <lineage>
        <taxon>Eukaryota</taxon>
        <taxon>Fungi</taxon>
        <taxon>Dikarya</taxon>
        <taxon>Ascomycota</taxon>
        <taxon>Pezizomycotina</taxon>
        <taxon>Dothideomycetes</taxon>
        <taxon>Pleosporomycetidae</taxon>
        <taxon>Pleosporales</taxon>
        <taxon>Massarineae</taxon>
        <taxon>Massarinaceae</taxon>
        <taxon>Byssothecium</taxon>
    </lineage>
</organism>
<dbReference type="EMBL" id="ML977010">
    <property type="protein sequence ID" value="KAF1952534.1"/>
    <property type="molecule type" value="Genomic_DNA"/>
</dbReference>
<keyword evidence="2" id="KW-0472">Membrane</keyword>
<dbReference type="InterPro" id="IPR021514">
    <property type="entry name" value="DUF3176"/>
</dbReference>
<name>A0A6A5TK29_9PLEO</name>
<feature type="transmembrane region" description="Helical" evidence="2">
    <location>
        <begin position="66"/>
        <end position="86"/>
    </location>
</feature>
<feature type="compositionally biased region" description="Basic and acidic residues" evidence="1">
    <location>
        <begin position="7"/>
        <end position="16"/>
    </location>
</feature>
<dbReference type="Pfam" id="PF11374">
    <property type="entry name" value="DUF3176"/>
    <property type="match status" value="1"/>
</dbReference>
<evidence type="ECO:0000313" key="3">
    <source>
        <dbReference type="EMBL" id="KAF1952534.1"/>
    </source>
</evidence>
<dbReference type="AlphaFoldDB" id="A0A6A5TK29"/>